<sequence>MTEEVLYQRCPSMSENLRGKDEQNWLKCTIAAFTAKDALVKFATDSFTNFYEDVRQTIVNTKGIGKHITCSACTIDKKGQLHTTGKLCPGICSGIRYLIWNNHRFKRTAYIGPSWGNTDSTKWCTNSWELAKCYMPETGYREKDADTTDFNGIISAVYNCTWVETLFADNLNQPDNVCTKARNKVNELRHINRMKISDADMNSFFDSLLNLLDDQIYLHGFAPAVTAHSYLNKLRKNSLLLADSTIIDTVEHMKAELIQEKDESMIAKITSILSNLYENKKDELQKYLIQFYQNHHSSVPLNMLCEEIDIRLEHIHVFPKISELKREKSVEPKSIYSYHDMFFRDTLHSRRIYLQGEAGTGKSTFCTQLTQDWCKSHGADVIQQSKTTATNPNETNKINTQEFSDLDTLRTFRFLFFVSLQSMNGLECDVSEMITRTLGTNWDERFWEDECLIVRDSADEWNHPKIDGKTCKCTNDRQLPPEKVMGNVTFLTTSRPWKLANAKLSDTMTRTFEIYGVSDADSLIERVLTAHGKTESHIIEFKNIVLKYKLKESMRTPVIAMQLIHQYISGYALTSSRCVIYTNLLDMHVARALSKQNLESFDKDQTVCPPLPDLLKQRDLCLNKNSATIYELSNLAFHELLSREHISDIVFSEEQIALFVKTGIVTQRKSLALNPPKRNAYTFQHKTVQEFLAAVYVFMKSKSQDSNDPMEQVLCQIKQTYHSKYNIYGLQQIFIFTCGLYPEAAERLYQHIMDIATVDSVENLKKSFLKNKKPAAVRLNTLEFVTHLILDGISEGRASKQTSLRLNLTYVNDNDFLKEDSNPLETDLIDLNKDNMSIVCSSQRPLVPIKHLLECFSQTITVLMLNRYTSHVGYDLSGLIHLQFLYLSNNITISNIGARNLIGCSLENVTSETENNVLNTAQRNWKDSLEYFYIKGCRNTELFVQMIGNIKNLKSLHFGKFSQIHRIIRNHDTVIDLSKVVCCSLHVDPFIESTILRFLFHAGSNFTLLKIKSCKNEQRLLAELPKSSPTENVQKLNTKDLEECTLIHVDPLIESAILQSLLLQTGNNLRRLVIKGCKNEKLLLSALPNMSSLHSLDAVCGDTNSDDAMFKGEELSSKEKNRSFSFSNFTLSELLLTTLTQIQNIQILTIRNTEQTNTQCGSNKSKTIEHMHKINTKDLEYCTLIHVDPLIESAILQSLLQTGNSIKRLVIKGCTNEELLLSALPNLSSLDYLDAMCIDTYSAMLKKDEDKHSFFKEKLSFLKYKLSLLKKEQLSSFRFCNFTLSELLLTTLSQIQRIQKLKIQNTKQTNAQCRANKSRTTEHMPNLNTKDLEECILIHVDPLIESTILQSFLQAGNNLRRLVIKGCNNEELLLSALPNMSSLHSLDANFTLSELLLTTLTQIQNIQILTIKNTEQTNTQCGSNKSKTREHMHKINTKDLEYCTLIHVDPLIESTILQSFLQAGNNLRRLLIKGCNNEELLLSALPNMSSLHSLDAVCGDTNSAMFKWEELSSKEKFRSFSFSNFTLSELLLTTLTQIQNIQILTIRNTEQTNTQCGSNKSKTIEHMHKINTKDLEYCTLIHVDPLIESAILQSLLQTGNSIKRLVIKGCTNEELLLSALPNLSSLDYLDAMCIDTYSAMLKKDEDKHSFFKEKLSFLKYKLSLLKKEQLSSFRFCNFTLSELLLTTLSQIQRIQKLKIQNTEQTNAQCRANKSRTTEHMPNLNTKDLEECILIHVDPLIESTILQSFLQAGNNLRRLVIKGCNNEELFLDAFPFTIIK</sequence>
<dbReference type="EMBL" id="JAIWYP010000010">
    <property type="protein sequence ID" value="KAH3747620.1"/>
    <property type="molecule type" value="Genomic_DNA"/>
</dbReference>
<evidence type="ECO:0000313" key="1">
    <source>
        <dbReference type="EMBL" id="KAH3747620.1"/>
    </source>
</evidence>
<accession>A0A9D4DFN6</accession>
<proteinExistence type="predicted"/>
<dbReference type="PANTHER" id="PTHR46312:SF2">
    <property type="entry name" value="NUCLEOTIDE-BINDING OLIGOMERIZATION DOMAIN-CONTAINING PROTEIN 2-LIKE"/>
    <property type="match status" value="1"/>
</dbReference>
<dbReference type="InterPro" id="IPR027897">
    <property type="entry name" value="DUF4559"/>
</dbReference>
<dbReference type="Pfam" id="PF15112">
    <property type="entry name" value="DUF4559"/>
    <property type="match status" value="1"/>
</dbReference>
<keyword evidence="2" id="KW-1185">Reference proteome</keyword>
<evidence type="ECO:0000313" key="2">
    <source>
        <dbReference type="Proteomes" id="UP000828390"/>
    </source>
</evidence>
<dbReference type="PANTHER" id="PTHR46312">
    <property type="entry name" value="NACHT DOMAIN-CONTAINING PROTEIN"/>
    <property type="match status" value="1"/>
</dbReference>
<reference evidence="1" key="2">
    <citation type="submission" date="2020-11" db="EMBL/GenBank/DDBJ databases">
        <authorList>
            <person name="McCartney M.A."/>
            <person name="Auch B."/>
            <person name="Kono T."/>
            <person name="Mallez S."/>
            <person name="Becker A."/>
            <person name="Gohl D.M."/>
            <person name="Silverstein K.A.T."/>
            <person name="Koren S."/>
            <person name="Bechman K.B."/>
            <person name="Herman A."/>
            <person name="Abrahante J.E."/>
            <person name="Garbe J."/>
        </authorList>
    </citation>
    <scope>NUCLEOTIDE SEQUENCE</scope>
    <source>
        <strain evidence="1">Duluth1</strain>
        <tissue evidence="1">Whole animal</tissue>
    </source>
</reference>
<dbReference type="Proteomes" id="UP000828390">
    <property type="component" value="Unassembled WGS sequence"/>
</dbReference>
<evidence type="ECO:0008006" key="3">
    <source>
        <dbReference type="Google" id="ProtNLM"/>
    </source>
</evidence>
<comment type="caution">
    <text evidence="1">The sequence shown here is derived from an EMBL/GenBank/DDBJ whole genome shotgun (WGS) entry which is preliminary data.</text>
</comment>
<gene>
    <name evidence="1" type="ORF">DPMN_182048</name>
</gene>
<protein>
    <recommendedName>
        <fullName evidence="3">NACHT domain-containing protein</fullName>
    </recommendedName>
</protein>
<dbReference type="InterPro" id="IPR027417">
    <property type="entry name" value="P-loop_NTPase"/>
</dbReference>
<reference evidence="1" key="1">
    <citation type="journal article" date="2019" name="bioRxiv">
        <title>The Genome of the Zebra Mussel, Dreissena polymorpha: A Resource for Invasive Species Research.</title>
        <authorList>
            <person name="McCartney M.A."/>
            <person name="Auch B."/>
            <person name="Kono T."/>
            <person name="Mallez S."/>
            <person name="Zhang Y."/>
            <person name="Obille A."/>
            <person name="Becker A."/>
            <person name="Abrahante J.E."/>
            <person name="Garbe J."/>
            <person name="Badalamenti J.P."/>
            <person name="Herman A."/>
            <person name="Mangelson H."/>
            <person name="Liachko I."/>
            <person name="Sullivan S."/>
            <person name="Sone E.D."/>
            <person name="Koren S."/>
            <person name="Silverstein K.A.T."/>
            <person name="Beckman K.B."/>
            <person name="Gohl D.M."/>
        </authorList>
    </citation>
    <scope>NUCLEOTIDE SEQUENCE</scope>
    <source>
        <strain evidence="1">Duluth1</strain>
        <tissue evidence="1">Whole animal</tissue>
    </source>
</reference>
<dbReference type="Gene3D" id="3.80.10.10">
    <property type="entry name" value="Ribonuclease Inhibitor"/>
    <property type="match status" value="2"/>
</dbReference>
<dbReference type="Gene3D" id="3.40.50.300">
    <property type="entry name" value="P-loop containing nucleotide triphosphate hydrolases"/>
    <property type="match status" value="1"/>
</dbReference>
<dbReference type="InterPro" id="IPR032675">
    <property type="entry name" value="LRR_dom_sf"/>
</dbReference>
<name>A0A9D4DFN6_DREPO</name>
<organism evidence="1 2">
    <name type="scientific">Dreissena polymorpha</name>
    <name type="common">Zebra mussel</name>
    <name type="synonym">Mytilus polymorpha</name>
    <dbReference type="NCBI Taxonomy" id="45954"/>
    <lineage>
        <taxon>Eukaryota</taxon>
        <taxon>Metazoa</taxon>
        <taxon>Spiralia</taxon>
        <taxon>Lophotrochozoa</taxon>
        <taxon>Mollusca</taxon>
        <taxon>Bivalvia</taxon>
        <taxon>Autobranchia</taxon>
        <taxon>Heteroconchia</taxon>
        <taxon>Euheterodonta</taxon>
        <taxon>Imparidentia</taxon>
        <taxon>Neoheterodontei</taxon>
        <taxon>Myida</taxon>
        <taxon>Dreissenoidea</taxon>
        <taxon>Dreissenidae</taxon>
        <taxon>Dreissena</taxon>
    </lineage>
</organism>